<sequence length="211" mass="21933">MGAGFLLEVSGSGCERVWTTANIYLPTDPDVHACSAVLVWTSWSELAPQEMVPQAKPASLLPPCPSASMPASLPGAEQDSGGCSLQTGHGSSCSEQSTTSCPTPGFLLSAASVMQYGTDVGLRVAAAVRLSVELSVNPSLECDDYDSDVAVAGVVLPAVQHTSSPTTNHHPPPITTYHHKLCDSALLLFLGLSLLGTKAILCLCLCLRRGL</sequence>
<keyword evidence="4" id="KW-1185">Reference proteome</keyword>
<evidence type="ECO:0000256" key="2">
    <source>
        <dbReference type="SAM" id="Phobius"/>
    </source>
</evidence>
<keyword evidence="2" id="KW-1133">Transmembrane helix</keyword>
<feature type="region of interest" description="Disordered" evidence="1">
    <location>
        <begin position="70"/>
        <end position="96"/>
    </location>
</feature>
<feature type="compositionally biased region" description="Polar residues" evidence="1">
    <location>
        <begin position="81"/>
        <end position="96"/>
    </location>
</feature>
<reference evidence="3" key="1">
    <citation type="submission" date="2023-08" db="EMBL/GenBank/DDBJ databases">
        <authorList>
            <person name="Alioto T."/>
            <person name="Alioto T."/>
            <person name="Gomez Garrido J."/>
        </authorList>
    </citation>
    <scope>NUCLEOTIDE SEQUENCE</scope>
</reference>
<accession>A0AAV1EXY6</accession>
<dbReference type="EMBL" id="OY660866">
    <property type="protein sequence ID" value="CAJ1053546.1"/>
    <property type="molecule type" value="Genomic_DNA"/>
</dbReference>
<feature type="transmembrane region" description="Helical" evidence="2">
    <location>
        <begin position="185"/>
        <end position="207"/>
    </location>
</feature>
<dbReference type="AlphaFoldDB" id="A0AAV1EXY6"/>
<protein>
    <submittedName>
        <fullName evidence="3">Uncharacterized protein</fullName>
    </submittedName>
</protein>
<proteinExistence type="predicted"/>
<organism evidence="3 4">
    <name type="scientific">Xyrichtys novacula</name>
    <name type="common">Pearly razorfish</name>
    <name type="synonym">Hemipteronotus novacula</name>
    <dbReference type="NCBI Taxonomy" id="13765"/>
    <lineage>
        <taxon>Eukaryota</taxon>
        <taxon>Metazoa</taxon>
        <taxon>Chordata</taxon>
        <taxon>Craniata</taxon>
        <taxon>Vertebrata</taxon>
        <taxon>Euteleostomi</taxon>
        <taxon>Actinopterygii</taxon>
        <taxon>Neopterygii</taxon>
        <taxon>Teleostei</taxon>
        <taxon>Neoteleostei</taxon>
        <taxon>Acanthomorphata</taxon>
        <taxon>Eupercaria</taxon>
        <taxon>Labriformes</taxon>
        <taxon>Labridae</taxon>
        <taxon>Xyrichtys</taxon>
    </lineage>
</organism>
<keyword evidence="2" id="KW-0472">Membrane</keyword>
<evidence type="ECO:0000313" key="3">
    <source>
        <dbReference type="EMBL" id="CAJ1053546.1"/>
    </source>
</evidence>
<name>A0AAV1EXY6_XYRNO</name>
<evidence type="ECO:0000313" key="4">
    <source>
        <dbReference type="Proteomes" id="UP001178508"/>
    </source>
</evidence>
<keyword evidence="2" id="KW-0812">Transmembrane</keyword>
<gene>
    <name evidence="3" type="ORF">XNOV1_A024679</name>
</gene>
<dbReference type="Proteomes" id="UP001178508">
    <property type="component" value="Chromosome 3"/>
</dbReference>
<evidence type="ECO:0000256" key="1">
    <source>
        <dbReference type="SAM" id="MobiDB-lite"/>
    </source>
</evidence>